<dbReference type="PANTHER" id="PTHR11049">
    <property type="entry name" value="ACYL COENZYME A THIOESTER HYDROLASE"/>
    <property type="match status" value="1"/>
</dbReference>
<feature type="domain" description="HotDog ACOT-type" evidence="4">
    <location>
        <begin position="8"/>
        <end position="118"/>
    </location>
</feature>
<dbReference type="InterPro" id="IPR040170">
    <property type="entry name" value="Cytosol_ACT"/>
</dbReference>
<name>A0AAU8ASN3_9RHOB</name>
<dbReference type="SUPFAM" id="SSF54637">
    <property type="entry name" value="Thioesterase/thiol ester dehydrase-isomerase"/>
    <property type="match status" value="1"/>
</dbReference>
<geneLocation type="plasmid" evidence="5">
    <name>unnamed3</name>
</geneLocation>
<evidence type="ECO:0000256" key="3">
    <source>
        <dbReference type="PROSITE-ProRule" id="PRU01106"/>
    </source>
</evidence>
<comment type="similarity">
    <text evidence="1">Belongs to the acyl coenzyme A hydrolase family.</text>
</comment>
<evidence type="ECO:0000259" key="4">
    <source>
        <dbReference type="PROSITE" id="PS51770"/>
    </source>
</evidence>
<proteinExistence type="inferred from homology"/>
<dbReference type="RefSeq" id="WP_353476394.1">
    <property type="nucleotide sequence ID" value="NZ_CP123388.1"/>
</dbReference>
<protein>
    <submittedName>
        <fullName evidence="5">Hotdog domain-containing protein</fullName>
    </submittedName>
</protein>
<organism evidence="5">
    <name type="scientific">Alloyangia sp. H15</name>
    <dbReference type="NCBI Taxonomy" id="3029062"/>
    <lineage>
        <taxon>Bacteria</taxon>
        <taxon>Pseudomonadati</taxon>
        <taxon>Pseudomonadota</taxon>
        <taxon>Alphaproteobacteria</taxon>
        <taxon>Rhodobacterales</taxon>
        <taxon>Roseobacteraceae</taxon>
        <taxon>Alloyangia</taxon>
    </lineage>
</organism>
<evidence type="ECO:0000256" key="1">
    <source>
        <dbReference type="ARBA" id="ARBA00010458"/>
    </source>
</evidence>
<dbReference type="GO" id="GO:0006637">
    <property type="term" value="P:acyl-CoA metabolic process"/>
    <property type="evidence" value="ECO:0007669"/>
    <property type="project" value="TreeGrafter"/>
</dbReference>
<evidence type="ECO:0000313" key="5">
    <source>
        <dbReference type="EMBL" id="XCC97503.1"/>
    </source>
</evidence>
<dbReference type="InterPro" id="IPR029069">
    <property type="entry name" value="HotDog_dom_sf"/>
</dbReference>
<gene>
    <name evidence="5" type="ORF">PVT71_27355</name>
</gene>
<dbReference type="Pfam" id="PF03061">
    <property type="entry name" value="4HBT"/>
    <property type="match status" value="1"/>
</dbReference>
<accession>A0AAU8ASN3</accession>
<reference evidence="5" key="1">
    <citation type="submission" date="2023-02" db="EMBL/GenBank/DDBJ databases">
        <title>Description and genomic characterization of Salipiger bruguierae sp. nov., isolated from the sediment of mangrove plant Bruguiera sexangula.</title>
        <authorList>
            <person name="Long M."/>
        </authorList>
    </citation>
    <scope>NUCLEOTIDE SEQUENCE</scope>
    <source>
        <strain evidence="5">H15</strain>
        <plasmid evidence="5">unnamed3</plasmid>
    </source>
</reference>
<keyword evidence="2 3" id="KW-0378">Hydrolase</keyword>
<dbReference type="InterPro" id="IPR033120">
    <property type="entry name" value="HOTDOG_ACOT"/>
</dbReference>
<dbReference type="Gene3D" id="3.10.129.10">
    <property type="entry name" value="Hotdog Thioesterase"/>
    <property type="match status" value="1"/>
</dbReference>
<keyword evidence="5" id="KW-0614">Plasmid</keyword>
<dbReference type="AlphaFoldDB" id="A0AAU8ASN3"/>
<dbReference type="GO" id="GO:0005737">
    <property type="term" value="C:cytoplasm"/>
    <property type="evidence" value="ECO:0007669"/>
    <property type="project" value="TreeGrafter"/>
</dbReference>
<sequence length="126" mass="13036">MTEAVTRPGTPPCIVTVAPHAEVTPRGAVFGGWILSQLDHAAGLAGRKIAGGDVVIASLKDVQFHAPLHGGEEFTIHAELSRRGTSSFNLAVSAWAEPDGAGRRILSADVLLVAVDGAGRPRKLPA</sequence>
<dbReference type="InterPro" id="IPR006683">
    <property type="entry name" value="Thioestr_dom"/>
</dbReference>
<evidence type="ECO:0000256" key="2">
    <source>
        <dbReference type="ARBA" id="ARBA00022801"/>
    </source>
</evidence>
<dbReference type="EMBL" id="CP123388">
    <property type="protein sequence ID" value="XCC97503.1"/>
    <property type="molecule type" value="Genomic_DNA"/>
</dbReference>
<dbReference type="PROSITE" id="PS51770">
    <property type="entry name" value="HOTDOG_ACOT"/>
    <property type="match status" value="1"/>
</dbReference>
<dbReference type="CDD" id="cd03442">
    <property type="entry name" value="BFIT_BACH"/>
    <property type="match status" value="1"/>
</dbReference>
<dbReference type="GO" id="GO:0052816">
    <property type="term" value="F:long-chain fatty acyl-CoA hydrolase activity"/>
    <property type="evidence" value="ECO:0007669"/>
    <property type="project" value="TreeGrafter"/>
</dbReference>